<dbReference type="PANTHER" id="PTHR19879:SF9">
    <property type="entry name" value="TRANSCRIPTION INITIATION FACTOR TFIID SUBUNIT 5"/>
    <property type="match status" value="1"/>
</dbReference>
<protein>
    <submittedName>
        <fullName evidence="5">WD40 repeat domain-containing protein</fullName>
    </submittedName>
</protein>
<feature type="repeat" description="WD" evidence="3">
    <location>
        <begin position="556"/>
        <end position="590"/>
    </location>
</feature>
<dbReference type="InterPro" id="IPR019775">
    <property type="entry name" value="WD40_repeat_CS"/>
</dbReference>
<dbReference type="OrthoDB" id="9765809at2"/>
<feature type="signal peptide" evidence="4">
    <location>
        <begin position="1"/>
        <end position="19"/>
    </location>
</feature>
<dbReference type="PROSITE" id="PS51257">
    <property type="entry name" value="PROKAR_LIPOPROTEIN"/>
    <property type="match status" value="1"/>
</dbReference>
<reference evidence="5 6" key="1">
    <citation type="submission" date="2019-06" db="EMBL/GenBank/DDBJ databases">
        <authorList>
            <person name="Livingstone P."/>
            <person name="Whitworth D."/>
        </authorList>
    </citation>
    <scope>NUCLEOTIDE SEQUENCE [LARGE SCALE GENOMIC DNA]</scope>
    <source>
        <strain evidence="5 6">AM401</strain>
    </source>
</reference>
<feature type="repeat" description="WD" evidence="3">
    <location>
        <begin position="598"/>
        <end position="632"/>
    </location>
</feature>
<dbReference type="PROSITE" id="PS50294">
    <property type="entry name" value="WD_REPEATS_REGION"/>
    <property type="match status" value="8"/>
</dbReference>
<dbReference type="Gene3D" id="2.130.10.10">
    <property type="entry name" value="YVTN repeat-like/Quinoprotein amine dehydrogenase"/>
    <property type="match status" value="5"/>
</dbReference>
<evidence type="ECO:0000256" key="3">
    <source>
        <dbReference type="PROSITE-ProRule" id="PRU00221"/>
    </source>
</evidence>
<evidence type="ECO:0000256" key="4">
    <source>
        <dbReference type="SAM" id="SignalP"/>
    </source>
</evidence>
<keyword evidence="1 3" id="KW-0853">WD repeat</keyword>
<name>A0A540X8G9_9BACT</name>
<dbReference type="PROSITE" id="PS50082">
    <property type="entry name" value="WD_REPEATS_2"/>
    <property type="match status" value="10"/>
</dbReference>
<dbReference type="AlphaFoldDB" id="A0A540X8G9"/>
<feature type="repeat" description="WD" evidence="3">
    <location>
        <begin position="177"/>
        <end position="218"/>
    </location>
</feature>
<dbReference type="RefSeq" id="WP_141640807.1">
    <property type="nucleotide sequence ID" value="NZ_VIFM01000006.1"/>
</dbReference>
<evidence type="ECO:0000313" key="6">
    <source>
        <dbReference type="Proteomes" id="UP000315369"/>
    </source>
</evidence>
<dbReference type="InterPro" id="IPR020472">
    <property type="entry name" value="WD40_PAC1"/>
</dbReference>
<keyword evidence="2" id="KW-0677">Repeat</keyword>
<accession>A0A540X8G9</accession>
<dbReference type="PRINTS" id="PR00320">
    <property type="entry name" value="GPROTEINBRPT"/>
</dbReference>
<dbReference type="CDD" id="cd00200">
    <property type="entry name" value="WD40"/>
    <property type="match status" value="2"/>
</dbReference>
<dbReference type="InterPro" id="IPR015943">
    <property type="entry name" value="WD40/YVTN_repeat-like_dom_sf"/>
</dbReference>
<feature type="repeat" description="WD" evidence="3">
    <location>
        <begin position="633"/>
        <end position="663"/>
    </location>
</feature>
<dbReference type="InterPro" id="IPR001680">
    <property type="entry name" value="WD40_rpt"/>
</dbReference>
<dbReference type="EMBL" id="VIFM01000006">
    <property type="protein sequence ID" value="TQF17537.1"/>
    <property type="molecule type" value="Genomic_DNA"/>
</dbReference>
<dbReference type="InterPro" id="IPR036322">
    <property type="entry name" value="WD40_repeat_dom_sf"/>
</dbReference>
<sequence length="700" mass="75088">MRGPSWRLVILAWVLTSCAARPALRQAEVLQPSPTEQDLRARVYLAKGDTALESRQWGLAVGYFSVARATQDSADARWGLGWATDRASRQLWTTKTEGSVLAAAFSPDGKLLASAGFDAVIRLWNTASGEPVAELKGHAAEVHAVAFSPDGRLLASAGRPGEIRLWDVRKGQQVAVFQGHTDVVRGLAFAPSGNQLASCGLDKTVRVWDVGTGTEQLRFEHDAYAVAVAFSGDGRLLLSTSMDKTARVWDLETREALHRLTGHEEMVVSAAFSADGSLAMSAASDHSIRFWNPRSGQLVDVLRIQADISTTAIDPLFRLVVQAGWDGRVQLFDARSGELLERLDAHRAAVACIALSPDGRTFASGGMDGALHVWARPASPAEVLLRGHEAWVEALAFTQEQELLTGAEDGVRRWNLADRSAPASRAERAEAVVSLASSPDRRLLAAGTLTGQVRLLEAATGLQLRELPTVKGSVRALAFSPDGKVLAVGDERDVSLWSVPDGAQLGRLVGHTGKLWALAIDSTGTRLASGGADKVVRLWDLARRQPLRQWDVGDRVRALAFTPGDNHLVTAGMKQPIRLWNASDGLLLKSMDEGAVGVLSLSVSPDGRFLASGGMDMRVKVWSLPSGDLLGSVRGQQGFVSAVAFSPGMSVLASASSDRTLRLLHFDTLAHPPPAGAPLSETLLRHGLVWDEARLVIQNR</sequence>
<keyword evidence="4" id="KW-0732">Signal</keyword>
<organism evidence="5 6">
    <name type="scientific">Myxococcus llanfairpwllgwyngyllgogerychwyrndrobwllllantysiliogogogochensis</name>
    <dbReference type="NCBI Taxonomy" id="2590453"/>
    <lineage>
        <taxon>Bacteria</taxon>
        <taxon>Pseudomonadati</taxon>
        <taxon>Myxococcota</taxon>
        <taxon>Myxococcia</taxon>
        <taxon>Myxococcales</taxon>
        <taxon>Cystobacterineae</taxon>
        <taxon>Myxococcaceae</taxon>
        <taxon>Myxococcus</taxon>
    </lineage>
</organism>
<feature type="repeat" description="WD" evidence="3">
    <location>
        <begin position="218"/>
        <end position="259"/>
    </location>
</feature>
<feature type="repeat" description="WD" evidence="3">
    <location>
        <begin position="260"/>
        <end position="301"/>
    </location>
</feature>
<keyword evidence="6" id="KW-1185">Reference proteome</keyword>
<dbReference type="PANTHER" id="PTHR19879">
    <property type="entry name" value="TRANSCRIPTION INITIATION FACTOR TFIID"/>
    <property type="match status" value="1"/>
</dbReference>
<feature type="repeat" description="WD" evidence="3">
    <location>
        <begin position="343"/>
        <end position="374"/>
    </location>
</feature>
<dbReference type="InterPro" id="IPR011047">
    <property type="entry name" value="Quinoprotein_ADH-like_sf"/>
</dbReference>
<feature type="repeat" description="WD" evidence="3">
    <location>
        <begin position="93"/>
        <end position="134"/>
    </location>
</feature>
<dbReference type="Pfam" id="PF00400">
    <property type="entry name" value="WD40"/>
    <property type="match status" value="10"/>
</dbReference>
<feature type="chain" id="PRO_5022233521" evidence="4">
    <location>
        <begin position="20"/>
        <end position="700"/>
    </location>
</feature>
<evidence type="ECO:0000256" key="2">
    <source>
        <dbReference type="ARBA" id="ARBA00022737"/>
    </source>
</evidence>
<evidence type="ECO:0000256" key="1">
    <source>
        <dbReference type="ARBA" id="ARBA00022574"/>
    </source>
</evidence>
<feature type="repeat" description="WD" evidence="3">
    <location>
        <begin position="135"/>
        <end position="176"/>
    </location>
</feature>
<comment type="caution">
    <text evidence="5">The sequence shown here is derived from an EMBL/GenBank/DDBJ whole genome shotgun (WGS) entry which is preliminary data.</text>
</comment>
<dbReference type="InterPro" id="IPR001632">
    <property type="entry name" value="WD40_G-protein_beta-like"/>
</dbReference>
<dbReference type="PROSITE" id="PS00678">
    <property type="entry name" value="WD_REPEATS_1"/>
    <property type="match status" value="4"/>
</dbReference>
<dbReference type="SUPFAM" id="SSF50978">
    <property type="entry name" value="WD40 repeat-like"/>
    <property type="match status" value="1"/>
</dbReference>
<dbReference type="SUPFAM" id="SSF50998">
    <property type="entry name" value="Quinoprotein alcohol dehydrogenase-like"/>
    <property type="match status" value="1"/>
</dbReference>
<dbReference type="PRINTS" id="PR00319">
    <property type="entry name" value="GPROTEINB"/>
</dbReference>
<gene>
    <name evidence="5" type="ORF">FJV41_02715</name>
</gene>
<feature type="repeat" description="WD" evidence="3">
    <location>
        <begin position="508"/>
        <end position="549"/>
    </location>
</feature>
<dbReference type="SMART" id="SM00320">
    <property type="entry name" value="WD40"/>
    <property type="match status" value="14"/>
</dbReference>
<dbReference type="Proteomes" id="UP000315369">
    <property type="component" value="Unassembled WGS sequence"/>
</dbReference>
<evidence type="ECO:0000313" key="5">
    <source>
        <dbReference type="EMBL" id="TQF17537.1"/>
    </source>
</evidence>
<proteinExistence type="predicted"/>